<feature type="transmembrane region" description="Helical" evidence="1">
    <location>
        <begin position="163"/>
        <end position="182"/>
    </location>
</feature>
<reference evidence="2 3" key="1">
    <citation type="journal article" date="2024" name="Int. J. Syst. Evol. Microbiol.">
        <title>Clostridium omnivorum sp. nov., isolated from anoxic soil under the treatment of reductive soil disinfestation.</title>
        <authorList>
            <person name="Ueki A."/>
            <person name="Tonouchi A."/>
            <person name="Kaku N."/>
            <person name="Honma S."/>
            <person name="Ueki K."/>
        </authorList>
    </citation>
    <scope>NUCLEOTIDE SEQUENCE [LARGE SCALE GENOMIC DNA]</scope>
    <source>
        <strain evidence="2 3">E14</strain>
    </source>
</reference>
<sequence length="294" mass="32340">MNKNIDKVLHGVILFIVAFGIVTSATGLFYTNGGAAYNFLNQYGDTVKVYGNGLYAHDSYFMAPIFRGTDFTILFFAIPTLIIALVRDVQKNKLKNRLFLISVLSIFTYYSASIAFGVTYNVLHLIYIALFSTSLFGLIISISSISKEQVAKSIGNKLPSKGIYVFLTLVGASLFVAWLPDIISSLVSGHSLQLIEVYTTQITYVLDMGVLAPSSFICILLLKRQDGMGYILLDILLTLCCFVGILLPIQTVFQVLASISLPIGAVITKVVTFVVLAFFALYYNSKVLKSHTEL</sequence>
<evidence type="ECO:0000256" key="1">
    <source>
        <dbReference type="SAM" id="Phobius"/>
    </source>
</evidence>
<keyword evidence="1" id="KW-1133">Transmembrane helix</keyword>
<evidence type="ECO:0000313" key="3">
    <source>
        <dbReference type="Proteomes" id="UP001208567"/>
    </source>
</evidence>
<feature type="transmembrane region" description="Helical" evidence="1">
    <location>
        <begin position="255"/>
        <end position="283"/>
    </location>
</feature>
<gene>
    <name evidence="2" type="ORF">bsdE14_09960</name>
</gene>
<feature type="transmembrane region" description="Helical" evidence="1">
    <location>
        <begin position="98"/>
        <end position="118"/>
    </location>
</feature>
<feature type="transmembrane region" description="Helical" evidence="1">
    <location>
        <begin position="202"/>
        <end position="222"/>
    </location>
</feature>
<name>A0ABQ5N349_9CLOT</name>
<organism evidence="2 3">
    <name type="scientific">Clostridium omnivorum</name>
    <dbReference type="NCBI Taxonomy" id="1604902"/>
    <lineage>
        <taxon>Bacteria</taxon>
        <taxon>Bacillati</taxon>
        <taxon>Bacillota</taxon>
        <taxon>Clostridia</taxon>
        <taxon>Eubacteriales</taxon>
        <taxon>Clostridiaceae</taxon>
        <taxon>Clostridium</taxon>
    </lineage>
</organism>
<feature type="transmembrane region" description="Helical" evidence="1">
    <location>
        <begin position="124"/>
        <end position="142"/>
    </location>
</feature>
<accession>A0ABQ5N349</accession>
<keyword evidence="3" id="KW-1185">Reference proteome</keyword>
<dbReference type="RefSeq" id="WP_264848879.1">
    <property type="nucleotide sequence ID" value="NZ_BRXR01000001.1"/>
</dbReference>
<evidence type="ECO:0000313" key="2">
    <source>
        <dbReference type="EMBL" id="GLC29586.1"/>
    </source>
</evidence>
<proteinExistence type="predicted"/>
<keyword evidence="1" id="KW-0472">Membrane</keyword>
<dbReference type="EMBL" id="BRXR01000001">
    <property type="protein sequence ID" value="GLC29586.1"/>
    <property type="molecule type" value="Genomic_DNA"/>
</dbReference>
<feature type="transmembrane region" description="Helical" evidence="1">
    <location>
        <begin position="65"/>
        <end position="86"/>
    </location>
</feature>
<protein>
    <recommendedName>
        <fullName evidence="4">DUF998 domain-containing protein</fullName>
    </recommendedName>
</protein>
<comment type="caution">
    <text evidence="2">The sequence shown here is derived from an EMBL/GenBank/DDBJ whole genome shotgun (WGS) entry which is preliminary data.</text>
</comment>
<feature type="transmembrane region" description="Helical" evidence="1">
    <location>
        <begin position="12"/>
        <end position="30"/>
    </location>
</feature>
<keyword evidence="1" id="KW-0812">Transmembrane</keyword>
<feature type="transmembrane region" description="Helical" evidence="1">
    <location>
        <begin position="229"/>
        <end position="249"/>
    </location>
</feature>
<dbReference type="Proteomes" id="UP001208567">
    <property type="component" value="Unassembled WGS sequence"/>
</dbReference>
<evidence type="ECO:0008006" key="4">
    <source>
        <dbReference type="Google" id="ProtNLM"/>
    </source>
</evidence>